<evidence type="ECO:0000256" key="4">
    <source>
        <dbReference type="ARBA" id="ARBA00023242"/>
    </source>
</evidence>
<feature type="region of interest" description="Disordered" evidence="6">
    <location>
        <begin position="418"/>
        <end position="441"/>
    </location>
</feature>
<evidence type="ECO:0000259" key="7">
    <source>
        <dbReference type="SMART" id="SM00415"/>
    </source>
</evidence>
<reference evidence="8" key="2">
    <citation type="submission" date="2025-08" db="UniProtKB">
        <authorList>
            <consortium name="Ensembl"/>
        </authorList>
    </citation>
    <scope>IDENTIFICATION</scope>
</reference>
<accession>A0A3Q1BWR0</accession>
<dbReference type="PANTHER" id="PTHR10015:SF336">
    <property type="entry name" value="HEAT SHOCK TRANSCRIPTION FACTOR, Y-LINKED"/>
    <property type="match status" value="1"/>
</dbReference>
<comment type="subcellular location">
    <subcellularLocation>
        <location evidence="1">Nucleus</location>
    </subcellularLocation>
</comment>
<feature type="compositionally biased region" description="Polar residues" evidence="6">
    <location>
        <begin position="432"/>
        <end position="441"/>
    </location>
</feature>
<dbReference type="Gene3D" id="1.10.10.10">
    <property type="entry name" value="Winged helix-like DNA-binding domain superfamily/Winged helix DNA-binding domain"/>
    <property type="match status" value="1"/>
</dbReference>
<dbReference type="AlphaFoldDB" id="A0A3Q1BWR0"/>
<dbReference type="STRING" id="80972.ENSAOCP00000017324"/>
<dbReference type="SMART" id="SM00415">
    <property type="entry name" value="HSF"/>
    <property type="match status" value="1"/>
</dbReference>
<keyword evidence="3" id="KW-0238">DNA-binding</keyword>
<evidence type="ECO:0000256" key="2">
    <source>
        <dbReference type="ARBA" id="ARBA00006403"/>
    </source>
</evidence>
<feature type="domain" description="HSF-type DNA-binding" evidence="7">
    <location>
        <begin position="13"/>
        <end position="123"/>
    </location>
</feature>
<comment type="similarity">
    <text evidence="2 5">Belongs to the HSF family.</text>
</comment>
<proteinExistence type="inferred from homology"/>
<dbReference type="GO" id="GO:0003700">
    <property type="term" value="F:DNA-binding transcription factor activity"/>
    <property type="evidence" value="ECO:0007669"/>
    <property type="project" value="InterPro"/>
</dbReference>
<dbReference type="Ensembl" id="ENSAOCT00000032667.2">
    <property type="protein sequence ID" value="ENSAOCP00000017324.1"/>
    <property type="gene ID" value="ENSAOCG00000022362.2"/>
</dbReference>
<keyword evidence="4" id="KW-0539">Nucleus</keyword>
<reference evidence="8 9" key="1">
    <citation type="submission" date="2022-01" db="EMBL/GenBank/DDBJ databases">
        <title>A chromosome-scale genome assembly of the false clownfish, Amphiprion ocellaris.</title>
        <authorList>
            <person name="Ryu T."/>
        </authorList>
    </citation>
    <scope>NUCLEOTIDE SEQUENCE [LARGE SCALE GENOMIC DNA]</scope>
</reference>
<feature type="region of interest" description="Disordered" evidence="6">
    <location>
        <begin position="346"/>
        <end position="368"/>
    </location>
</feature>
<dbReference type="GO" id="GO:0043565">
    <property type="term" value="F:sequence-specific DNA binding"/>
    <property type="evidence" value="ECO:0007669"/>
    <property type="project" value="InterPro"/>
</dbReference>
<name>A0A3Q1BWR0_AMPOC</name>
<organism evidence="8 9">
    <name type="scientific">Amphiprion ocellaris</name>
    <name type="common">Clown anemonefish</name>
    <dbReference type="NCBI Taxonomy" id="80972"/>
    <lineage>
        <taxon>Eukaryota</taxon>
        <taxon>Metazoa</taxon>
        <taxon>Chordata</taxon>
        <taxon>Craniata</taxon>
        <taxon>Vertebrata</taxon>
        <taxon>Euteleostomi</taxon>
        <taxon>Actinopterygii</taxon>
        <taxon>Neopterygii</taxon>
        <taxon>Teleostei</taxon>
        <taxon>Neoteleostei</taxon>
        <taxon>Acanthomorphata</taxon>
        <taxon>Ovalentaria</taxon>
        <taxon>Pomacentridae</taxon>
        <taxon>Amphiprion</taxon>
    </lineage>
</organism>
<protein>
    <recommendedName>
        <fullName evidence="7">HSF-type DNA-binding domain-containing protein</fullName>
    </recommendedName>
</protein>
<reference evidence="8" key="3">
    <citation type="submission" date="2025-09" db="UniProtKB">
        <authorList>
            <consortium name="Ensembl"/>
        </authorList>
    </citation>
    <scope>IDENTIFICATION</scope>
</reference>
<evidence type="ECO:0000313" key="8">
    <source>
        <dbReference type="Ensembl" id="ENSAOCP00000017324.1"/>
    </source>
</evidence>
<dbReference type="InterPro" id="IPR036390">
    <property type="entry name" value="WH_DNA-bd_sf"/>
</dbReference>
<dbReference type="InterPro" id="IPR000232">
    <property type="entry name" value="HSF_DNA-bd"/>
</dbReference>
<dbReference type="RefSeq" id="XP_023125104.1">
    <property type="nucleotide sequence ID" value="XM_023269336.2"/>
</dbReference>
<evidence type="ECO:0000256" key="3">
    <source>
        <dbReference type="ARBA" id="ARBA00023125"/>
    </source>
</evidence>
<dbReference type="GeneID" id="111567939"/>
<feature type="region of interest" description="Disordered" evidence="6">
    <location>
        <begin position="146"/>
        <end position="186"/>
    </location>
</feature>
<keyword evidence="9" id="KW-1185">Reference proteome</keyword>
<dbReference type="Pfam" id="PF00447">
    <property type="entry name" value="HSF_DNA-bind"/>
    <property type="match status" value="1"/>
</dbReference>
<dbReference type="InterPro" id="IPR036388">
    <property type="entry name" value="WH-like_DNA-bd_sf"/>
</dbReference>
<feature type="compositionally biased region" description="Polar residues" evidence="6">
    <location>
        <begin position="350"/>
        <end position="366"/>
    </location>
</feature>
<dbReference type="GeneTree" id="ENSGT00510000048674"/>
<dbReference type="PANTHER" id="PTHR10015">
    <property type="entry name" value="HEAT SHOCK TRANSCRIPTION FACTOR"/>
    <property type="match status" value="1"/>
</dbReference>
<dbReference type="Proteomes" id="UP001501940">
    <property type="component" value="Chromosome 14"/>
</dbReference>
<evidence type="ECO:0000256" key="1">
    <source>
        <dbReference type="ARBA" id="ARBA00004123"/>
    </source>
</evidence>
<evidence type="ECO:0000256" key="5">
    <source>
        <dbReference type="RuleBase" id="RU004020"/>
    </source>
</evidence>
<sequence length="441" mass="48633">MDAGENPLPDSINPNNFPAKLWRLVNSPANEAICWDSLGEVIVIDQQRFERQVLSPGSMSPNSPDAFKTTNFSSFVRQLNLYGFKKVEQDVTLPKLGNSTFHYFYNASFKRSHPELVARLRRLTVDNKAKLQAGLDVNCRPPCRYQRVSGSEHNRGPSLLSPSHQQSTHPYYPSKTQATKALNGTPVPPRYLMRGLGAAFSPTNSEKAAFVGQAYAGVTSSPNAVSMQQGLLPYANQGNPNFTGFNPHNAPYQPGFYSPVFHCYYPNPVGPHMAGGGLQRRMLSPQGYYQAGPPVNMFCQDLQSKENQEVKKSDTSLDAIFQMADEVMQTPPSRCLVKVKIPEKPVSELEPSSNTCNPKSSDNSMKANPLGAEPILMAVSNYPHLTTYKQEEQCLVSVPEQMPDDAIFEEAEVVSVEVSTDTVGDTRHDHNSSNTGRTADL</sequence>
<feature type="compositionally biased region" description="Polar residues" evidence="6">
    <location>
        <begin position="160"/>
        <end position="182"/>
    </location>
</feature>
<gene>
    <name evidence="8" type="primary">HSF5</name>
</gene>
<dbReference type="SUPFAM" id="SSF46785">
    <property type="entry name" value="Winged helix' DNA-binding domain"/>
    <property type="match status" value="1"/>
</dbReference>
<dbReference type="OrthoDB" id="6418155at2759"/>
<evidence type="ECO:0000256" key="6">
    <source>
        <dbReference type="SAM" id="MobiDB-lite"/>
    </source>
</evidence>
<evidence type="ECO:0000313" key="9">
    <source>
        <dbReference type="Proteomes" id="UP001501940"/>
    </source>
</evidence>
<dbReference type="GO" id="GO:0005634">
    <property type="term" value="C:nucleus"/>
    <property type="evidence" value="ECO:0007669"/>
    <property type="project" value="UniProtKB-SubCell"/>
</dbReference>